<comment type="caution">
    <text evidence="10">The sequence shown here is derived from an EMBL/GenBank/DDBJ whole genome shotgun (WGS) entry which is preliminary data.</text>
</comment>
<evidence type="ECO:0000313" key="10">
    <source>
        <dbReference type="EMBL" id="KKN40230.1"/>
    </source>
</evidence>
<keyword evidence="2" id="KW-0489">Methyltransferase</keyword>
<keyword evidence="6" id="KW-0408">Iron</keyword>
<organism evidence="10">
    <name type="scientific">marine sediment metagenome</name>
    <dbReference type="NCBI Taxonomy" id="412755"/>
    <lineage>
        <taxon>unclassified sequences</taxon>
        <taxon>metagenomes</taxon>
        <taxon>ecological metagenomes</taxon>
    </lineage>
</organism>
<gene>
    <name evidence="10" type="ORF">LCGC14_0735420</name>
</gene>
<evidence type="ECO:0000256" key="4">
    <source>
        <dbReference type="ARBA" id="ARBA00022691"/>
    </source>
</evidence>
<dbReference type="GO" id="GO:0046872">
    <property type="term" value="F:metal ion binding"/>
    <property type="evidence" value="ECO:0007669"/>
    <property type="project" value="UniProtKB-KW"/>
</dbReference>
<dbReference type="InterPro" id="IPR058240">
    <property type="entry name" value="rSAM_sf"/>
</dbReference>
<dbReference type="Gene3D" id="3.40.50.280">
    <property type="entry name" value="Cobalamin-binding domain"/>
    <property type="match status" value="1"/>
</dbReference>
<dbReference type="SFLD" id="SFLDG01123">
    <property type="entry name" value="methyltransferase_(Class_B)"/>
    <property type="match status" value="1"/>
</dbReference>
<dbReference type="GO" id="GO:0051539">
    <property type="term" value="F:4 iron, 4 sulfur cluster binding"/>
    <property type="evidence" value="ECO:0007669"/>
    <property type="project" value="UniProtKB-KW"/>
</dbReference>
<dbReference type="InterPro" id="IPR023404">
    <property type="entry name" value="rSAM_horseshoe"/>
</dbReference>
<dbReference type="Gene3D" id="3.80.30.20">
    <property type="entry name" value="tm_1862 like domain"/>
    <property type="match status" value="1"/>
</dbReference>
<comment type="cofactor">
    <cofactor evidence="1">
        <name>[4Fe-4S] cluster</name>
        <dbReference type="ChEBI" id="CHEBI:49883"/>
    </cofactor>
</comment>
<dbReference type="InterPro" id="IPR034466">
    <property type="entry name" value="Methyltransferase_Class_B"/>
</dbReference>
<dbReference type="InterPro" id="IPR006638">
    <property type="entry name" value="Elp3/MiaA/NifB-like_rSAM"/>
</dbReference>
<evidence type="ECO:0000256" key="1">
    <source>
        <dbReference type="ARBA" id="ARBA00001966"/>
    </source>
</evidence>
<evidence type="ECO:0000256" key="2">
    <source>
        <dbReference type="ARBA" id="ARBA00022603"/>
    </source>
</evidence>
<proteinExistence type="predicted"/>
<dbReference type="GO" id="GO:0005829">
    <property type="term" value="C:cytosol"/>
    <property type="evidence" value="ECO:0007669"/>
    <property type="project" value="TreeGrafter"/>
</dbReference>
<dbReference type="PANTHER" id="PTHR43409">
    <property type="entry name" value="ANAEROBIC MAGNESIUM-PROTOPORPHYRIN IX MONOMETHYL ESTER CYCLASE-RELATED"/>
    <property type="match status" value="1"/>
</dbReference>
<dbReference type="Pfam" id="PF02310">
    <property type="entry name" value="B12-binding"/>
    <property type="match status" value="1"/>
</dbReference>
<dbReference type="CDD" id="cd01335">
    <property type="entry name" value="Radical_SAM"/>
    <property type="match status" value="1"/>
</dbReference>
<dbReference type="InterPro" id="IPR051198">
    <property type="entry name" value="BchE-like"/>
</dbReference>
<dbReference type="SFLD" id="SFLDS00029">
    <property type="entry name" value="Radical_SAM"/>
    <property type="match status" value="1"/>
</dbReference>
<dbReference type="SUPFAM" id="SSF102114">
    <property type="entry name" value="Radical SAM enzymes"/>
    <property type="match status" value="1"/>
</dbReference>
<accession>A0A0F9Q8B4</accession>
<dbReference type="CDD" id="cd02068">
    <property type="entry name" value="radical_SAM_B12_BD"/>
    <property type="match status" value="1"/>
</dbReference>
<evidence type="ECO:0000256" key="5">
    <source>
        <dbReference type="ARBA" id="ARBA00022723"/>
    </source>
</evidence>
<dbReference type="InterPro" id="IPR006158">
    <property type="entry name" value="Cobalamin-bd"/>
</dbReference>
<evidence type="ECO:0000259" key="8">
    <source>
        <dbReference type="PROSITE" id="PS51332"/>
    </source>
</evidence>
<reference evidence="10" key="1">
    <citation type="journal article" date="2015" name="Nature">
        <title>Complex archaea that bridge the gap between prokaryotes and eukaryotes.</title>
        <authorList>
            <person name="Spang A."/>
            <person name="Saw J.H."/>
            <person name="Jorgensen S.L."/>
            <person name="Zaremba-Niedzwiedzka K."/>
            <person name="Martijn J."/>
            <person name="Lind A.E."/>
            <person name="van Eijk R."/>
            <person name="Schleper C."/>
            <person name="Guy L."/>
            <person name="Ettema T.J."/>
        </authorList>
    </citation>
    <scope>NUCLEOTIDE SEQUENCE</scope>
</reference>
<dbReference type="PANTHER" id="PTHR43409:SF7">
    <property type="entry name" value="BLL1977 PROTEIN"/>
    <property type="match status" value="1"/>
</dbReference>
<sequence>MKILYVNPSRLESGLDAIIKGPPLSLISIAAMVPDHDAKLFDFKVSKYRENRFKSELNRSDIVAITSLTPQISSAIEVAQMAKKSGCTSIIGGYHPTLAPDYVINHPGVDYIIRGEGEHTFKELIDYLNGNNKQVALKDIDGVSYKNKEGKVIHNKDRMLEPNLDNFPLPRRDLLDDKKYIYLGARVAQIESSRGCPHNCKFCCIIKMWRNSTGRQIMYRTKSTKRIIQEIYDVDWKNDFIFFCEDNFTIKVKRTKEILETIIRSGVQNRIYFSCQSRVDTLYKNQWLIDLMHKAGMRQVFLGIESVHQQSLDAMNKKNLTADKVRKVVSMLHDRGISIFGGMIIGFPGETKTMVRQNIQYAKSLEMEFVQMTPITAFPGTDFYDEMEKKGMVTSRDPKRYNLFHPMMKTEQLTNIELWRLVVEAYSAYYLSSGWLRMLIKRYANPFGNHNWMIKNIPQFVKTVISSGMRMLRSSGMTLSIISDEMREIMDLAKAGKPYITTETPKTQVEIKQDSFDEKAVKPVKILTQNQTI</sequence>
<dbReference type="PROSITE" id="PS51918">
    <property type="entry name" value="RADICAL_SAM"/>
    <property type="match status" value="1"/>
</dbReference>
<keyword evidence="4" id="KW-0949">S-adenosyl-L-methionine</keyword>
<dbReference type="EMBL" id="LAZR01001716">
    <property type="protein sequence ID" value="KKN40230.1"/>
    <property type="molecule type" value="Genomic_DNA"/>
</dbReference>
<evidence type="ECO:0000256" key="6">
    <source>
        <dbReference type="ARBA" id="ARBA00023004"/>
    </source>
</evidence>
<dbReference type="AlphaFoldDB" id="A0A0F9Q8B4"/>
<dbReference type="GO" id="GO:0003824">
    <property type="term" value="F:catalytic activity"/>
    <property type="evidence" value="ECO:0007669"/>
    <property type="project" value="InterPro"/>
</dbReference>
<dbReference type="SMART" id="SM00729">
    <property type="entry name" value="Elp3"/>
    <property type="match status" value="1"/>
</dbReference>
<evidence type="ECO:0000256" key="3">
    <source>
        <dbReference type="ARBA" id="ARBA00022679"/>
    </source>
</evidence>
<evidence type="ECO:0000259" key="9">
    <source>
        <dbReference type="PROSITE" id="PS51918"/>
    </source>
</evidence>
<name>A0A0F9Q8B4_9ZZZZ</name>
<feature type="domain" description="B12-binding" evidence="8">
    <location>
        <begin position="8"/>
        <end position="135"/>
    </location>
</feature>
<protein>
    <submittedName>
        <fullName evidence="10">Uncharacterized protein</fullName>
    </submittedName>
</protein>
<feature type="domain" description="Radical SAM core" evidence="9">
    <location>
        <begin position="182"/>
        <end position="417"/>
    </location>
</feature>
<dbReference type="Pfam" id="PF04055">
    <property type="entry name" value="Radical_SAM"/>
    <property type="match status" value="1"/>
</dbReference>
<dbReference type="SFLD" id="SFLDG01082">
    <property type="entry name" value="B12-binding_domain_containing"/>
    <property type="match status" value="1"/>
</dbReference>
<keyword evidence="3" id="KW-0808">Transferase</keyword>
<keyword evidence="5" id="KW-0479">Metal-binding</keyword>
<dbReference type="InterPro" id="IPR007197">
    <property type="entry name" value="rSAM"/>
</dbReference>
<evidence type="ECO:0000256" key="7">
    <source>
        <dbReference type="ARBA" id="ARBA00023014"/>
    </source>
</evidence>
<dbReference type="PROSITE" id="PS51332">
    <property type="entry name" value="B12_BINDING"/>
    <property type="match status" value="1"/>
</dbReference>
<dbReference type="GO" id="GO:0031419">
    <property type="term" value="F:cobalamin binding"/>
    <property type="evidence" value="ECO:0007669"/>
    <property type="project" value="InterPro"/>
</dbReference>
<keyword evidence="7" id="KW-0411">Iron-sulfur</keyword>